<evidence type="ECO:0000256" key="5">
    <source>
        <dbReference type="ARBA" id="ARBA00022982"/>
    </source>
</evidence>
<dbReference type="PROSITE" id="PS50836">
    <property type="entry name" value="DOMON"/>
    <property type="match status" value="1"/>
</dbReference>
<evidence type="ECO:0000256" key="6">
    <source>
        <dbReference type="ARBA" id="ARBA00022989"/>
    </source>
</evidence>
<feature type="transmembrane region" description="Helical" evidence="8">
    <location>
        <begin position="347"/>
        <end position="368"/>
    </location>
</feature>
<dbReference type="PANTHER" id="PTHR23130">
    <property type="entry name" value="CYTOCHROME B561 AND DOMON DOMAIN-CONTAINING PROTEIN"/>
    <property type="match status" value="1"/>
</dbReference>
<feature type="transmembrane region" description="Helical" evidence="8">
    <location>
        <begin position="211"/>
        <end position="230"/>
    </location>
</feature>
<dbReference type="FunCoup" id="A0A6P8H540">
    <property type="interactions" value="25"/>
</dbReference>
<dbReference type="AlphaFoldDB" id="A0A6P8H540"/>
<dbReference type="SMART" id="SM00664">
    <property type="entry name" value="DoH"/>
    <property type="match status" value="1"/>
</dbReference>
<feature type="transmembrane region" description="Helical" evidence="8">
    <location>
        <begin position="416"/>
        <end position="439"/>
    </location>
</feature>
<dbReference type="KEGG" id="aten:116288004"/>
<feature type="chain" id="PRO_5027857230" evidence="9">
    <location>
        <begin position="23"/>
        <end position="440"/>
    </location>
</feature>
<evidence type="ECO:0000256" key="2">
    <source>
        <dbReference type="ARBA" id="ARBA00022448"/>
    </source>
</evidence>
<evidence type="ECO:0000256" key="9">
    <source>
        <dbReference type="SAM" id="SignalP"/>
    </source>
</evidence>
<dbReference type="Pfam" id="PF03351">
    <property type="entry name" value="DOMON"/>
    <property type="match status" value="1"/>
</dbReference>
<feature type="domain" description="DOMON" evidence="10">
    <location>
        <begin position="53"/>
        <end position="167"/>
    </location>
</feature>
<evidence type="ECO:0000259" key="11">
    <source>
        <dbReference type="PROSITE" id="PS50939"/>
    </source>
</evidence>
<dbReference type="Pfam" id="PF03188">
    <property type="entry name" value="Cytochrom_B561"/>
    <property type="match status" value="1"/>
</dbReference>
<keyword evidence="5" id="KW-0249">Electron transport</keyword>
<dbReference type="RefSeq" id="XP_031550576.1">
    <property type="nucleotide sequence ID" value="XM_031694716.1"/>
</dbReference>
<feature type="transmembrane region" description="Helical" evidence="8">
    <location>
        <begin position="282"/>
        <end position="301"/>
    </location>
</feature>
<dbReference type="OrthoDB" id="5974263at2759"/>
<keyword evidence="2" id="KW-0813">Transport</keyword>
<reference evidence="13" key="1">
    <citation type="submission" date="2025-08" db="UniProtKB">
        <authorList>
            <consortium name="RefSeq"/>
        </authorList>
    </citation>
    <scope>IDENTIFICATION</scope>
    <source>
        <tissue evidence="13">Tentacle</tissue>
    </source>
</reference>
<evidence type="ECO:0000256" key="8">
    <source>
        <dbReference type="SAM" id="Phobius"/>
    </source>
</evidence>
<keyword evidence="12" id="KW-1185">Reference proteome</keyword>
<evidence type="ECO:0000259" key="10">
    <source>
        <dbReference type="PROSITE" id="PS50836"/>
    </source>
</evidence>
<evidence type="ECO:0000256" key="4">
    <source>
        <dbReference type="ARBA" id="ARBA00022729"/>
    </source>
</evidence>
<dbReference type="SMART" id="SM00665">
    <property type="entry name" value="B561"/>
    <property type="match status" value="1"/>
</dbReference>
<dbReference type="InterPro" id="IPR006593">
    <property type="entry name" value="Cyt_b561/ferric_Rdtase_TM"/>
</dbReference>
<evidence type="ECO:0000313" key="13">
    <source>
        <dbReference type="RefSeq" id="XP_031550576.1"/>
    </source>
</evidence>
<evidence type="ECO:0000256" key="7">
    <source>
        <dbReference type="ARBA" id="ARBA00023136"/>
    </source>
</evidence>
<feature type="transmembrane region" description="Helical" evidence="8">
    <location>
        <begin position="251"/>
        <end position="270"/>
    </location>
</feature>
<gene>
    <name evidence="13" type="primary">LOC116288004</name>
</gene>
<accession>A0A6P8H540</accession>
<dbReference type="GO" id="GO:0016020">
    <property type="term" value="C:membrane"/>
    <property type="evidence" value="ECO:0007669"/>
    <property type="project" value="UniProtKB-SubCell"/>
</dbReference>
<dbReference type="Gene3D" id="1.20.120.1770">
    <property type="match status" value="1"/>
</dbReference>
<feature type="transmembrane region" description="Helical" evidence="8">
    <location>
        <begin position="322"/>
        <end position="341"/>
    </location>
</feature>
<evidence type="ECO:0000256" key="3">
    <source>
        <dbReference type="ARBA" id="ARBA00022692"/>
    </source>
</evidence>
<keyword evidence="7 8" id="KW-0472">Membrane</keyword>
<organism evidence="12 13">
    <name type="scientific">Actinia tenebrosa</name>
    <name type="common">Australian red waratah sea anemone</name>
    <dbReference type="NCBI Taxonomy" id="6105"/>
    <lineage>
        <taxon>Eukaryota</taxon>
        <taxon>Metazoa</taxon>
        <taxon>Cnidaria</taxon>
        <taxon>Anthozoa</taxon>
        <taxon>Hexacorallia</taxon>
        <taxon>Actiniaria</taxon>
        <taxon>Actiniidae</taxon>
        <taxon>Actinia</taxon>
    </lineage>
</organism>
<dbReference type="InterPro" id="IPR005018">
    <property type="entry name" value="DOMON_domain"/>
</dbReference>
<keyword evidence="4 9" id="KW-0732">Signal</keyword>
<proteinExistence type="predicted"/>
<dbReference type="Proteomes" id="UP000515163">
    <property type="component" value="Unplaced"/>
</dbReference>
<feature type="signal peptide" evidence="9">
    <location>
        <begin position="1"/>
        <end position="22"/>
    </location>
</feature>
<feature type="domain" description="Cytochrome b561" evidence="11">
    <location>
        <begin position="175"/>
        <end position="373"/>
    </location>
</feature>
<dbReference type="GeneID" id="116288004"/>
<keyword evidence="6 8" id="KW-1133">Transmembrane helix</keyword>
<dbReference type="PROSITE" id="PS50939">
    <property type="entry name" value="CYTOCHROME_B561"/>
    <property type="match status" value="1"/>
</dbReference>
<sequence>MTMTKGIEVIFFLVCFTGPSIIHCHTANDESGCGKSMGCYTCADNIDDCKADKKYVLTYKKDGDYIEFEMSGKKQWVAVGFNSKKNSMPGTDAVMCATISGDVKLQHYDLTTKSLPQKTDPLPPQITFIDGNYTDGKTTCRFKRKIDASERSLKSLDTTHYLVFAYGPVAGSKPGYHTWRATTDKEVNVQIAASIIGGSTIDAMIKAHGSLMTLAWMCFAAIAIFMARYMRLVWEDEKLLGQKVWFTVHRGLMILVIIFNTIGIVLIFVHRKGWSEGIGAHPYTGIITFGLALIQPIMAFFRPHPDEAKRYIFNWAHRTVGLSALVLGVVTLFLAVFIKFLDLEKTGLPPLIVFCVGVLIVLLFDIYFCSQQASNKQENITAEADAEKNKRYDAVEEMEELKSMPSLSSSGRCLRLALFGFVVLLALTTSLSLVIIIAMK</sequence>
<name>A0A6P8H540_ACTTE</name>
<protein>
    <submittedName>
        <fullName evidence="13">Ferric-chelate reductase 1-like isoform X1</fullName>
    </submittedName>
</protein>
<dbReference type="CDD" id="cd08760">
    <property type="entry name" value="Cyt_b561_FRRS1_like"/>
    <property type="match status" value="1"/>
</dbReference>
<evidence type="ECO:0000313" key="12">
    <source>
        <dbReference type="Proteomes" id="UP000515163"/>
    </source>
</evidence>
<dbReference type="InParanoid" id="A0A6P8H540"/>
<dbReference type="PANTHER" id="PTHR23130:SF171">
    <property type="entry name" value="OS01G0895300 PROTEIN"/>
    <property type="match status" value="1"/>
</dbReference>
<evidence type="ECO:0000256" key="1">
    <source>
        <dbReference type="ARBA" id="ARBA00004370"/>
    </source>
</evidence>
<keyword evidence="3 8" id="KW-0812">Transmembrane</keyword>
<comment type="subcellular location">
    <subcellularLocation>
        <location evidence="1">Membrane</location>
    </subcellularLocation>
</comment>